<dbReference type="Gene3D" id="3.55.50.30">
    <property type="match status" value="1"/>
</dbReference>
<keyword evidence="5" id="KW-1185">Reference proteome</keyword>
<dbReference type="GO" id="GO:0016989">
    <property type="term" value="F:sigma factor antagonist activity"/>
    <property type="evidence" value="ECO:0007669"/>
    <property type="project" value="TreeGrafter"/>
</dbReference>
<name>A0A1W1Z7L6_9SPHI</name>
<dbReference type="AlphaFoldDB" id="A0A1W1Z7L6"/>
<organism evidence="4 5">
    <name type="scientific">Pedobacter africanus</name>
    <dbReference type="NCBI Taxonomy" id="151894"/>
    <lineage>
        <taxon>Bacteria</taxon>
        <taxon>Pseudomonadati</taxon>
        <taxon>Bacteroidota</taxon>
        <taxon>Sphingobacteriia</taxon>
        <taxon>Sphingobacteriales</taxon>
        <taxon>Sphingobacteriaceae</taxon>
        <taxon>Pedobacter</taxon>
    </lineage>
</organism>
<proteinExistence type="predicted"/>
<evidence type="ECO:0000259" key="3">
    <source>
        <dbReference type="Pfam" id="PF16344"/>
    </source>
</evidence>
<accession>A0A1W1Z7L6</accession>
<reference evidence="5" key="1">
    <citation type="submission" date="2017-04" db="EMBL/GenBank/DDBJ databases">
        <authorList>
            <person name="Varghese N."/>
            <person name="Submissions S."/>
        </authorList>
    </citation>
    <scope>NUCLEOTIDE SEQUENCE [LARGE SCALE GENOMIC DNA]</scope>
    <source>
        <strain evidence="5">DSM 12126</strain>
    </source>
</reference>
<dbReference type="PANTHER" id="PTHR30273:SF2">
    <property type="entry name" value="PROTEIN FECR"/>
    <property type="match status" value="1"/>
</dbReference>
<evidence type="ECO:0000313" key="5">
    <source>
        <dbReference type="Proteomes" id="UP000192756"/>
    </source>
</evidence>
<protein>
    <submittedName>
        <fullName evidence="4">FecR family protein</fullName>
    </submittedName>
</protein>
<dbReference type="Proteomes" id="UP000192756">
    <property type="component" value="Unassembled WGS sequence"/>
</dbReference>
<keyword evidence="1" id="KW-0472">Membrane</keyword>
<evidence type="ECO:0000256" key="1">
    <source>
        <dbReference type="SAM" id="Phobius"/>
    </source>
</evidence>
<keyword evidence="1" id="KW-0812">Transmembrane</keyword>
<evidence type="ECO:0000313" key="4">
    <source>
        <dbReference type="EMBL" id="SMC44356.1"/>
    </source>
</evidence>
<evidence type="ECO:0000259" key="2">
    <source>
        <dbReference type="Pfam" id="PF04773"/>
    </source>
</evidence>
<feature type="transmembrane region" description="Helical" evidence="1">
    <location>
        <begin position="93"/>
        <end position="111"/>
    </location>
</feature>
<dbReference type="Pfam" id="PF04773">
    <property type="entry name" value="FecR"/>
    <property type="match status" value="1"/>
</dbReference>
<keyword evidence="1" id="KW-1133">Transmembrane helix</keyword>
<dbReference type="STRING" id="151894.SAMN04488524_0443"/>
<dbReference type="Pfam" id="PF16344">
    <property type="entry name" value="FecR_C"/>
    <property type="match status" value="1"/>
</dbReference>
<feature type="domain" description="Protein FecR C-terminal" evidence="3">
    <location>
        <begin position="331"/>
        <end position="398"/>
    </location>
</feature>
<dbReference type="InterPro" id="IPR006860">
    <property type="entry name" value="FecR"/>
</dbReference>
<dbReference type="InterPro" id="IPR032508">
    <property type="entry name" value="FecR_C"/>
</dbReference>
<feature type="domain" description="FecR protein" evidence="2">
    <location>
        <begin position="186"/>
        <end position="282"/>
    </location>
</feature>
<dbReference type="PANTHER" id="PTHR30273">
    <property type="entry name" value="PERIPLASMIC SIGNAL SENSOR AND SIGMA FACTOR ACTIVATOR FECR-RELATED"/>
    <property type="match status" value="1"/>
</dbReference>
<sequence>MGYLPEHIAGLLILHLKGTISAEQQKEVEKWIVQNPHNKRVFERIQNKDTLTKELLKYENISKERAWNNLQKIIEDSTVEIEMKPGSRKIKKVITWWAAACLVAGLFYFFYNKVYLKEGNDKNTSTASLNIAPGKEGAILTLADGKQVSLDSLKNGYIEIQKGVKAKIVNGTLVYETETANPVYNTINTPKSRQYELILPDGTKVWLNSVSSIRFPTQFVGNERRVELHGEAYFEVYKNRNMPFKIVTKNKAEVVVLGTHFNINSYDNEENINTTLLEGSVNVLYSGQKVTLKPGQQAQISQLKRSNNFSGIKVANNVDVEKVTAWKNGTFNFEGMELKEIMRQLERWYDIEVKYDGTAPKLRFFGEISRKENLADVLTALEEAHVRFRLEEGRRLIVLAN</sequence>
<dbReference type="OrthoDB" id="1099963at2"/>
<dbReference type="InterPro" id="IPR012373">
    <property type="entry name" value="Ferrdict_sens_TM"/>
</dbReference>
<dbReference type="Gene3D" id="2.60.120.1440">
    <property type="match status" value="1"/>
</dbReference>
<dbReference type="EMBL" id="FWXT01000001">
    <property type="protein sequence ID" value="SMC44356.1"/>
    <property type="molecule type" value="Genomic_DNA"/>
</dbReference>
<gene>
    <name evidence="4" type="ORF">SAMN04488524_0443</name>
</gene>
<dbReference type="RefSeq" id="WP_084236787.1">
    <property type="nucleotide sequence ID" value="NZ_FWXT01000001.1"/>
</dbReference>